<name>A0A1H4KT03_STRMJ</name>
<sequence>MGGLTHQEVAFSFLGRLGPAVWPRLTASQPVHVQQVFDATWIESVFLPLAEQKAAGQTVALVDGLDFHRRSHKDAVARAYQERQRTRVYESLDLRSDGWFSAVTLQLTAMIRSPVVCSAYESHAGDRNLGPHDDEWLGLITQVRGAKRWLVWPDTTGAPEEIVTRAGDVLILPQGMKHEVNTPGSPGYSVHLVFAITDEPM</sequence>
<evidence type="ECO:0000259" key="1">
    <source>
        <dbReference type="Pfam" id="PF08007"/>
    </source>
</evidence>
<evidence type="ECO:0000313" key="2">
    <source>
        <dbReference type="EMBL" id="SEB61228.1"/>
    </source>
</evidence>
<accession>A0A1H4KT03</accession>
<reference evidence="3" key="1">
    <citation type="submission" date="2016-10" db="EMBL/GenBank/DDBJ databases">
        <authorList>
            <person name="Varghese N."/>
            <person name="Submissions S."/>
        </authorList>
    </citation>
    <scope>NUCLEOTIDE SEQUENCE [LARGE SCALE GENOMIC DNA]</scope>
    <source>
        <strain evidence="3">DSM 40318</strain>
    </source>
</reference>
<dbReference type="Pfam" id="PF08007">
    <property type="entry name" value="JmjC_2"/>
    <property type="match status" value="1"/>
</dbReference>
<proteinExistence type="predicted"/>
<evidence type="ECO:0000313" key="3">
    <source>
        <dbReference type="Proteomes" id="UP000198609"/>
    </source>
</evidence>
<organism evidence="2 3">
    <name type="scientific">Streptomyces melanosporofaciens</name>
    <dbReference type="NCBI Taxonomy" id="67327"/>
    <lineage>
        <taxon>Bacteria</taxon>
        <taxon>Bacillati</taxon>
        <taxon>Actinomycetota</taxon>
        <taxon>Actinomycetes</taxon>
        <taxon>Kitasatosporales</taxon>
        <taxon>Streptomycetaceae</taxon>
        <taxon>Streptomyces</taxon>
        <taxon>Streptomyces violaceusniger group</taxon>
    </lineage>
</organism>
<feature type="domain" description="JmjC" evidence="1">
    <location>
        <begin position="110"/>
        <end position="192"/>
    </location>
</feature>
<dbReference type="InterPro" id="IPR003347">
    <property type="entry name" value="JmjC_dom"/>
</dbReference>
<dbReference type="Proteomes" id="UP000198609">
    <property type="component" value="Unassembled WGS sequence"/>
</dbReference>
<gene>
    <name evidence="2" type="ORF">SAMN04490356_0929</name>
</gene>
<keyword evidence="3" id="KW-1185">Reference proteome</keyword>
<protein>
    <submittedName>
        <fullName evidence="2">Cupin superfamily protein</fullName>
    </submittedName>
</protein>
<dbReference type="EMBL" id="FNST01000002">
    <property type="protein sequence ID" value="SEB61228.1"/>
    <property type="molecule type" value="Genomic_DNA"/>
</dbReference>
<dbReference type="SUPFAM" id="SSF51197">
    <property type="entry name" value="Clavaminate synthase-like"/>
    <property type="match status" value="1"/>
</dbReference>
<dbReference type="Gene3D" id="2.60.120.650">
    <property type="entry name" value="Cupin"/>
    <property type="match status" value="1"/>
</dbReference>
<dbReference type="AlphaFoldDB" id="A0A1H4KT03"/>